<protein>
    <submittedName>
        <fullName evidence="3">Agglutinin-like protein 6</fullName>
    </submittedName>
</protein>
<feature type="compositionally biased region" description="Polar residues" evidence="1">
    <location>
        <begin position="258"/>
        <end position="273"/>
    </location>
</feature>
<feature type="region of interest" description="Disordered" evidence="1">
    <location>
        <begin position="211"/>
        <end position="302"/>
    </location>
</feature>
<feature type="signal peptide" evidence="2">
    <location>
        <begin position="1"/>
        <end position="30"/>
    </location>
</feature>
<dbReference type="RefSeq" id="XP_013168266.1">
    <property type="nucleotide sequence ID" value="XM_013312812.1"/>
</dbReference>
<feature type="chain" id="PRO_5042461252" evidence="2">
    <location>
        <begin position="31"/>
        <end position="302"/>
    </location>
</feature>
<accession>A0AAJ6ZAD4</accession>
<evidence type="ECO:0000313" key="3">
    <source>
        <dbReference type="RefSeq" id="XP_013168266.1"/>
    </source>
</evidence>
<feature type="region of interest" description="Disordered" evidence="1">
    <location>
        <begin position="149"/>
        <end position="168"/>
    </location>
</feature>
<organism evidence="3">
    <name type="scientific">Papilio xuthus</name>
    <name type="common">Asian swallowtail butterfly</name>
    <dbReference type="NCBI Taxonomy" id="66420"/>
    <lineage>
        <taxon>Eukaryota</taxon>
        <taxon>Metazoa</taxon>
        <taxon>Ecdysozoa</taxon>
        <taxon>Arthropoda</taxon>
        <taxon>Hexapoda</taxon>
        <taxon>Insecta</taxon>
        <taxon>Pterygota</taxon>
        <taxon>Neoptera</taxon>
        <taxon>Endopterygota</taxon>
        <taxon>Lepidoptera</taxon>
        <taxon>Glossata</taxon>
        <taxon>Ditrysia</taxon>
        <taxon>Papilionoidea</taxon>
        <taxon>Papilionidae</taxon>
        <taxon>Papilioninae</taxon>
        <taxon>Papilio</taxon>
    </lineage>
</organism>
<feature type="compositionally biased region" description="Basic and acidic residues" evidence="1">
    <location>
        <begin position="292"/>
        <end position="302"/>
    </location>
</feature>
<dbReference type="GeneID" id="106118230"/>
<dbReference type="Proteomes" id="UP000694872">
    <property type="component" value="Unplaced"/>
</dbReference>
<sequence length="302" mass="31650">MRLFALNMGRHQVALCVTLALFLQVLELQASECNKRTTFIQIRIPQKTNVAVKYPKEIDPVQFVPFPYNPSGSGCMKCQGMTCTKCVYTKNSQSTTNIHARKTNIIIDIKGTKRFNESIADADSSYDDTSAAKVDGTIVGIYDKTSAASQSGATAKSGDNGNSSAAVASGTALSQSDILAAIDEEEINKLDGSKSHVEDVYVLSEDISTANANSTSASEGEDKNENGTSTLSKTDDTQSTTTIVEKDSGNTAVPADASGTTTNDSSQPASPGNDNPAPLPDTSANPGTDASAVDKKPDNTGT</sequence>
<evidence type="ECO:0000256" key="1">
    <source>
        <dbReference type="SAM" id="MobiDB-lite"/>
    </source>
</evidence>
<proteinExistence type="predicted"/>
<gene>
    <name evidence="3" type="primary">LOC106118230</name>
</gene>
<dbReference type="KEGG" id="pxu:106118230"/>
<keyword evidence="2" id="KW-0732">Signal</keyword>
<dbReference type="AlphaFoldDB" id="A0AAJ6ZAD4"/>
<reference evidence="3" key="1">
    <citation type="submission" date="2025-08" db="UniProtKB">
        <authorList>
            <consortium name="RefSeq"/>
        </authorList>
    </citation>
    <scope>IDENTIFICATION</scope>
</reference>
<name>A0AAJ6ZAD4_PAPXU</name>
<evidence type="ECO:0000256" key="2">
    <source>
        <dbReference type="SAM" id="SignalP"/>
    </source>
</evidence>
<feature type="compositionally biased region" description="Polar residues" evidence="1">
    <location>
        <begin position="226"/>
        <end position="243"/>
    </location>
</feature>